<dbReference type="RefSeq" id="WP_123120938.1">
    <property type="nucleotide sequence ID" value="NZ_RJJR01000009.1"/>
</dbReference>
<evidence type="ECO:0000256" key="7">
    <source>
        <dbReference type="ARBA" id="ARBA00023237"/>
    </source>
</evidence>
<keyword evidence="8" id="KW-0732">Signal</keyword>
<dbReference type="EMBL" id="RJJR01000009">
    <property type="protein sequence ID" value="RNI35658.1"/>
    <property type="molecule type" value="Genomic_DNA"/>
</dbReference>
<dbReference type="InterPro" id="IPR003423">
    <property type="entry name" value="OMP_efflux"/>
</dbReference>
<evidence type="ECO:0000313" key="9">
    <source>
        <dbReference type="EMBL" id="RNI35658.1"/>
    </source>
</evidence>
<dbReference type="GO" id="GO:0015288">
    <property type="term" value="F:porin activity"/>
    <property type="evidence" value="ECO:0007669"/>
    <property type="project" value="TreeGrafter"/>
</dbReference>
<dbReference type="OrthoDB" id="9811587at2"/>
<evidence type="ECO:0000256" key="4">
    <source>
        <dbReference type="ARBA" id="ARBA00022452"/>
    </source>
</evidence>
<sequence length="471" mass="52902">MKSIFLNIIFYFFALAAFAQHSMTLKEAVETGIKNNLDVLQADLLMKKAGIDLNQSKEYMLPDLNANVNYGKNFGRSIDPFTNGYIDQKVNYANSGASSNLLLFNGFYLQNLVKANKLGYEAAQMELQQAKDNLTINIILAYLQVLSAEETLKQSQDQVLVTQKQVERLGILNQSGAVLPADYYDMKGQLATDEVSIADNKNNLATTKLNLSQLLNIPYDKNLEVENIPAEDFNMEYSGNPDDIYQIALKQFAQVQATHLRVQSAEKNISAIKGELFPKLSLSGSINTNYSSVASREYFLNSTESPSSNYVDVNGSQYPVIQKQDNYISKKISFGDQLSNNVFSAVNVGLTIPLFNAGRIRNQVKLAKLDLKNNIYVDQNTRIQLQQAIERAFVNLTSAEDKYKLLLQQETAFEESFRTAEVRFNAGAITSVDYLIAKNNLNRAQNNLITSKYDFVLRAKVLDYYSGKPLW</sequence>
<keyword evidence="4" id="KW-1134">Transmembrane beta strand</keyword>
<keyword evidence="7" id="KW-0998">Cell outer membrane</keyword>
<organism evidence="9 10">
    <name type="scientific">Hanamia caeni</name>
    <dbReference type="NCBI Taxonomy" id="2294116"/>
    <lineage>
        <taxon>Bacteria</taxon>
        <taxon>Pseudomonadati</taxon>
        <taxon>Bacteroidota</taxon>
        <taxon>Chitinophagia</taxon>
        <taxon>Chitinophagales</taxon>
        <taxon>Chitinophagaceae</taxon>
        <taxon>Hanamia</taxon>
    </lineage>
</organism>
<keyword evidence="3" id="KW-0813">Transport</keyword>
<keyword evidence="6" id="KW-0472">Membrane</keyword>
<dbReference type="SUPFAM" id="SSF56954">
    <property type="entry name" value="Outer membrane efflux proteins (OEP)"/>
    <property type="match status" value="1"/>
</dbReference>
<feature type="signal peptide" evidence="8">
    <location>
        <begin position="1"/>
        <end position="19"/>
    </location>
</feature>
<keyword evidence="5" id="KW-0812">Transmembrane</keyword>
<evidence type="ECO:0000256" key="5">
    <source>
        <dbReference type="ARBA" id="ARBA00022692"/>
    </source>
</evidence>
<dbReference type="Pfam" id="PF02321">
    <property type="entry name" value="OEP"/>
    <property type="match status" value="2"/>
</dbReference>
<dbReference type="Gene3D" id="1.20.1600.10">
    <property type="entry name" value="Outer membrane efflux proteins (OEP)"/>
    <property type="match status" value="1"/>
</dbReference>
<evidence type="ECO:0000256" key="2">
    <source>
        <dbReference type="ARBA" id="ARBA00007613"/>
    </source>
</evidence>
<keyword evidence="10" id="KW-1185">Reference proteome</keyword>
<accession>A0A3M9NFB2</accession>
<dbReference type="GO" id="GO:0015562">
    <property type="term" value="F:efflux transmembrane transporter activity"/>
    <property type="evidence" value="ECO:0007669"/>
    <property type="project" value="InterPro"/>
</dbReference>
<feature type="chain" id="PRO_5018214673" evidence="8">
    <location>
        <begin position="20"/>
        <end position="471"/>
    </location>
</feature>
<dbReference type="GO" id="GO:0009279">
    <property type="term" value="C:cell outer membrane"/>
    <property type="evidence" value="ECO:0007669"/>
    <property type="project" value="UniProtKB-SubCell"/>
</dbReference>
<evidence type="ECO:0000256" key="3">
    <source>
        <dbReference type="ARBA" id="ARBA00022448"/>
    </source>
</evidence>
<comment type="caution">
    <text evidence="9">The sequence shown here is derived from an EMBL/GenBank/DDBJ whole genome shotgun (WGS) entry which is preliminary data.</text>
</comment>
<evidence type="ECO:0000256" key="1">
    <source>
        <dbReference type="ARBA" id="ARBA00004442"/>
    </source>
</evidence>
<evidence type="ECO:0000256" key="6">
    <source>
        <dbReference type="ARBA" id="ARBA00023136"/>
    </source>
</evidence>
<comment type="similarity">
    <text evidence="2">Belongs to the outer membrane factor (OMF) (TC 1.B.17) family.</text>
</comment>
<dbReference type="PANTHER" id="PTHR30026">
    <property type="entry name" value="OUTER MEMBRANE PROTEIN TOLC"/>
    <property type="match status" value="1"/>
</dbReference>
<dbReference type="Proteomes" id="UP000267223">
    <property type="component" value="Unassembled WGS sequence"/>
</dbReference>
<dbReference type="InterPro" id="IPR051906">
    <property type="entry name" value="TolC-like"/>
</dbReference>
<dbReference type="AlphaFoldDB" id="A0A3M9NFB2"/>
<comment type="subcellular location">
    <subcellularLocation>
        <location evidence="1">Cell outer membrane</location>
    </subcellularLocation>
</comment>
<reference evidence="9 10" key="1">
    <citation type="submission" date="2018-11" db="EMBL/GenBank/DDBJ databases">
        <title>Draft genome sequence of Ferruginibacter sp. BO-59.</title>
        <authorList>
            <person name="Im W.T."/>
        </authorList>
    </citation>
    <scope>NUCLEOTIDE SEQUENCE [LARGE SCALE GENOMIC DNA]</scope>
    <source>
        <strain evidence="9 10">BO-59</strain>
    </source>
</reference>
<dbReference type="PANTHER" id="PTHR30026:SF20">
    <property type="entry name" value="OUTER MEMBRANE PROTEIN TOLC"/>
    <property type="match status" value="1"/>
</dbReference>
<evidence type="ECO:0000313" key="10">
    <source>
        <dbReference type="Proteomes" id="UP000267223"/>
    </source>
</evidence>
<evidence type="ECO:0000256" key="8">
    <source>
        <dbReference type="SAM" id="SignalP"/>
    </source>
</evidence>
<dbReference type="GO" id="GO:1990281">
    <property type="term" value="C:efflux pump complex"/>
    <property type="evidence" value="ECO:0007669"/>
    <property type="project" value="TreeGrafter"/>
</dbReference>
<proteinExistence type="inferred from homology"/>
<gene>
    <name evidence="9" type="ORF">EFY79_11885</name>
</gene>
<name>A0A3M9NFB2_9BACT</name>
<protein>
    <submittedName>
        <fullName evidence="9">TolC family protein</fullName>
    </submittedName>
</protein>